<dbReference type="InterPro" id="IPR032710">
    <property type="entry name" value="NTF2-like_dom_sf"/>
</dbReference>
<organism evidence="1 3">
    <name type="scientific">Rotaria sordida</name>
    <dbReference type="NCBI Taxonomy" id="392033"/>
    <lineage>
        <taxon>Eukaryota</taxon>
        <taxon>Metazoa</taxon>
        <taxon>Spiralia</taxon>
        <taxon>Gnathifera</taxon>
        <taxon>Rotifera</taxon>
        <taxon>Eurotatoria</taxon>
        <taxon>Bdelloidea</taxon>
        <taxon>Philodinida</taxon>
        <taxon>Philodinidae</taxon>
        <taxon>Rotaria</taxon>
    </lineage>
</organism>
<gene>
    <name evidence="2" type="ORF">OTI717_LOCUS24753</name>
    <name evidence="1" type="ORF">RFH988_LOCUS339</name>
</gene>
<accession>A0A813N8U6</accession>
<proteinExistence type="predicted"/>
<protein>
    <submittedName>
        <fullName evidence="1">Uncharacterized protein</fullName>
    </submittedName>
</protein>
<dbReference type="EMBL" id="CAJNOO010000005">
    <property type="protein sequence ID" value="CAF0734531.1"/>
    <property type="molecule type" value="Genomic_DNA"/>
</dbReference>
<dbReference type="Proteomes" id="UP000663882">
    <property type="component" value="Unassembled WGS sequence"/>
</dbReference>
<name>A0A813N8U6_9BILA</name>
<dbReference type="OrthoDB" id="21471at2759"/>
<evidence type="ECO:0000313" key="3">
    <source>
        <dbReference type="Proteomes" id="UP000663882"/>
    </source>
</evidence>
<reference evidence="1" key="1">
    <citation type="submission" date="2021-02" db="EMBL/GenBank/DDBJ databases">
        <authorList>
            <person name="Nowell W R."/>
        </authorList>
    </citation>
    <scope>NUCLEOTIDE SEQUENCE</scope>
</reference>
<dbReference type="Pfam" id="PF07366">
    <property type="entry name" value="SnoaL"/>
    <property type="match status" value="1"/>
</dbReference>
<dbReference type="GO" id="GO:0030638">
    <property type="term" value="P:polyketide metabolic process"/>
    <property type="evidence" value="ECO:0007669"/>
    <property type="project" value="InterPro"/>
</dbReference>
<sequence>MTEQEEKNILVVKEYMQISYDPERSSSKNVAHLVVSDNKFIAPTTFPDIHNCQAYADEHGKLMKSINDLRITEINYLIAKDDQVALRYSAEGSHCGQPYKGIQATGRKAKWTAAALFKLNHEGKITLFIKEWDKLSMWKQLGFRLEEATKVPSI</sequence>
<dbReference type="AlphaFoldDB" id="A0A813N8U6"/>
<dbReference type="SUPFAM" id="SSF54427">
    <property type="entry name" value="NTF2-like"/>
    <property type="match status" value="1"/>
</dbReference>
<evidence type="ECO:0000313" key="1">
    <source>
        <dbReference type="EMBL" id="CAF0734531.1"/>
    </source>
</evidence>
<dbReference type="EMBL" id="CAJOAX010004755">
    <property type="protein sequence ID" value="CAF3919696.1"/>
    <property type="molecule type" value="Genomic_DNA"/>
</dbReference>
<evidence type="ECO:0000313" key="2">
    <source>
        <dbReference type="EMBL" id="CAF3919696.1"/>
    </source>
</evidence>
<comment type="caution">
    <text evidence="1">The sequence shown here is derived from an EMBL/GenBank/DDBJ whole genome shotgun (WGS) entry which is preliminary data.</text>
</comment>
<dbReference type="Proteomes" id="UP000663823">
    <property type="component" value="Unassembled WGS sequence"/>
</dbReference>
<dbReference type="Gene3D" id="3.10.450.50">
    <property type="match status" value="1"/>
</dbReference>
<dbReference type="InterPro" id="IPR009959">
    <property type="entry name" value="Cyclase_SnoaL-like"/>
</dbReference>